<organism evidence="2 3">
    <name type="scientific">Clostridium bovifaecis</name>
    <dbReference type="NCBI Taxonomy" id="2184719"/>
    <lineage>
        <taxon>Bacteria</taxon>
        <taxon>Bacillati</taxon>
        <taxon>Bacillota</taxon>
        <taxon>Clostridia</taxon>
        <taxon>Eubacteriales</taxon>
        <taxon>Clostridiaceae</taxon>
        <taxon>Clostridium</taxon>
    </lineage>
</organism>
<dbReference type="EMBL" id="CP046522">
    <property type="protein sequence ID" value="QGU94857.1"/>
    <property type="molecule type" value="Genomic_DNA"/>
</dbReference>
<dbReference type="PANTHER" id="PTHR39162:SF1">
    <property type="entry name" value="SPORULATION PROTEIN YTFJ"/>
    <property type="match status" value="1"/>
</dbReference>
<dbReference type="Proteomes" id="UP000422764">
    <property type="component" value="Chromosome"/>
</dbReference>
<proteinExistence type="predicted"/>
<name>A0A6I6F288_9CLOT</name>
<dbReference type="PANTHER" id="PTHR39162">
    <property type="entry name" value="GLL3345 PROTEIN"/>
    <property type="match status" value="1"/>
</dbReference>
<dbReference type="Pfam" id="PF09579">
    <property type="entry name" value="Spore_YtfJ"/>
    <property type="match status" value="1"/>
</dbReference>
<feature type="region of interest" description="Disordered" evidence="1">
    <location>
        <begin position="140"/>
        <end position="190"/>
    </location>
</feature>
<dbReference type="AlphaFoldDB" id="A0A6I6F288"/>
<dbReference type="InterPro" id="IPR014229">
    <property type="entry name" value="Spore_YtfJ"/>
</dbReference>
<keyword evidence="3" id="KW-1185">Reference proteome</keyword>
<reference evidence="2 3" key="1">
    <citation type="submission" date="2019-12" db="EMBL/GenBank/DDBJ databases">
        <title>Genome sequenceing of Clostridium bovifaecis.</title>
        <authorList>
            <person name="Yao Y."/>
        </authorList>
    </citation>
    <scope>NUCLEOTIDE SEQUENCE [LARGE SCALE GENOMIC DNA]</scope>
    <source>
        <strain evidence="2 3">BXX</strain>
    </source>
</reference>
<accession>A0A6I6F288</accession>
<sequence>MKVNKGGVNMNDNTTFSQNIDTVFSDLQNFAKTDAVLGSPVSVGDKTLVPVMSVTLGYGSTPSKDTSNHQGVNQMIPNGVGLGARVTTNAVVVIDKDSVSMLPTNEKSNMGQLMNNIPQSIMNNIPQSLANMGQNIMQKAMPQGGQQNNPQGSQQSNPQSTGMNMASSTTSTQSVSQVQQNKQQTSQRKQ</sequence>
<evidence type="ECO:0000313" key="3">
    <source>
        <dbReference type="Proteomes" id="UP000422764"/>
    </source>
</evidence>
<protein>
    <submittedName>
        <fullName evidence="2">Sporulation protein</fullName>
    </submittedName>
</protein>
<gene>
    <name evidence="2" type="ORF">GOM49_06875</name>
</gene>
<evidence type="ECO:0000256" key="1">
    <source>
        <dbReference type="SAM" id="MobiDB-lite"/>
    </source>
</evidence>
<feature type="compositionally biased region" description="Low complexity" evidence="1">
    <location>
        <begin position="142"/>
        <end position="160"/>
    </location>
</feature>
<feature type="compositionally biased region" description="Low complexity" evidence="1">
    <location>
        <begin position="167"/>
        <end position="190"/>
    </location>
</feature>
<evidence type="ECO:0000313" key="2">
    <source>
        <dbReference type="EMBL" id="QGU94857.1"/>
    </source>
</evidence>